<accession>A0ABN9QHH1</accession>
<feature type="region of interest" description="Disordered" evidence="1">
    <location>
        <begin position="1"/>
        <end position="237"/>
    </location>
</feature>
<sequence length="370" mass="41484">MGVAARAAVGPADAKERGPREKREERSKGPAQDNKGGRQSKGGSWVGKDRNAPDNWGAGKRAPEDELGKNKSEEWHGHTWPRGGGWASWSGARWSSASWTSTSWSRANWGEENWQTHAGTSWSSDKTRRREDREGEEGADWKRQKHSGEGSKKEERSRDQKPRDNLTERGQKRNGEQEQRQQKDDSKRKPQSNATDAEQEREKKTCDPKPDAEETEKNKGQQEDAEKQGPQRDPYEHLTGDALQQTEQEVAFEADLEAWLDETAWSQKATVANGHLVWYNADTLESAWTKPAPADVADQKKKDVLVMKAVRVLRAGHLAQGTALAGRLGMGAQEAKDRCAAVEAAQQRREARGNHRREKLLCEKLNRAAV</sequence>
<feature type="compositionally biased region" description="Basic and acidic residues" evidence="1">
    <location>
        <begin position="61"/>
        <end position="77"/>
    </location>
</feature>
<feature type="compositionally biased region" description="Basic and acidic residues" evidence="1">
    <location>
        <begin position="139"/>
        <end position="188"/>
    </location>
</feature>
<proteinExistence type="predicted"/>
<dbReference type="EMBL" id="CAUYUJ010003459">
    <property type="protein sequence ID" value="CAK0805446.1"/>
    <property type="molecule type" value="Genomic_DNA"/>
</dbReference>
<comment type="caution">
    <text evidence="2">The sequence shown here is derived from an EMBL/GenBank/DDBJ whole genome shotgun (WGS) entry which is preliminary data.</text>
</comment>
<evidence type="ECO:0000256" key="1">
    <source>
        <dbReference type="SAM" id="MobiDB-lite"/>
    </source>
</evidence>
<evidence type="ECO:0000313" key="2">
    <source>
        <dbReference type="EMBL" id="CAK0805446.1"/>
    </source>
</evidence>
<organism evidence="2 3">
    <name type="scientific">Prorocentrum cordatum</name>
    <dbReference type="NCBI Taxonomy" id="2364126"/>
    <lineage>
        <taxon>Eukaryota</taxon>
        <taxon>Sar</taxon>
        <taxon>Alveolata</taxon>
        <taxon>Dinophyceae</taxon>
        <taxon>Prorocentrales</taxon>
        <taxon>Prorocentraceae</taxon>
        <taxon>Prorocentrum</taxon>
    </lineage>
</organism>
<dbReference type="Proteomes" id="UP001189429">
    <property type="component" value="Unassembled WGS sequence"/>
</dbReference>
<evidence type="ECO:0000313" key="3">
    <source>
        <dbReference type="Proteomes" id="UP001189429"/>
    </source>
</evidence>
<name>A0ABN9QHH1_9DINO</name>
<protein>
    <recommendedName>
        <fullName evidence="4">WW domain-containing protein</fullName>
    </recommendedName>
</protein>
<feature type="compositionally biased region" description="Basic and acidic residues" evidence="1">
    <location>
        <begin position="198"/>
        <end position="237"/>
    </location>
</feature>
<gene>
    <name evidence="2" type="ORF">PCOR1329_LOCUS11950</name>
</gene>
<feature type="compositionally biased region" description="Low complexity" evidence="1">
    <location>
        <begin position="1"/>
        <end position="12"/>
    </location>
</feature>
<feature type="compositionally biased region" description="Low complexity" evidence="1">
    <location>
        <begin position="87"/>
        <end position="107"/>
    </location>
</feature>
<keyword evidence="3" id="KW-1185">Reference proteome</keyword>
<evidence type="ECO:0008006" key="4">
    <source>
        <dbReference type="Google" id="ProtNLM"/>
    </source>
</evidence>
<feature type="compositionally biased region" description="Basic and acidic residues" evidence="1">
    <location>
        <begin position="13"/>
        <end position="28"/>
    </location>
</feature>
<feature type="compositionally biased region" description="Polar residues" evidence="1">
    <location>
        <begin position="113"/>
        <end position="124"/>
    </location>
</feature>
<reference evidence="2" key="1">
    <citation type="submission" date="2023-10" db="EMBL/GenBank/DDBJ databases">
        <authorList>
            <person name="Chen Y."/>
            <person name="Shah S."/>
            <person name="Dougan E. K."/>
            <person name="Thang M."/>
            <person name="Chan C."/>
        </authorList>
    </citation>
    <scope>NUCLEOTIDE SEQUENCE [LARGE SCALE GENOMIC DNA]</scope>
</reference>